<dbReference type="RefSeq" id="WP_252466488.1">
    <property type="nucleotide sequence ID" value="NZ_JALBWM010000039.1"/>
</dbReference>
<organism evidence="2 3">
    <name type="scientific">Microbulbifer okhotskensis</name>
    <dbReference type="NCBI Taxonomy" id="2926617"/>
    <lineage>
        <taxon>Bacteria</taxon>
        <taxon>Pseudomonadati</taxon>
        <taxon>Pseudomonadota</taxon>
        <taxon>Gammaproteobacteria</taxon>
        <taxon>Cellvibrionales</taxon>
        <taxon>Microbulbiferaceae</taxon>
        <taxon>Microbulbifer</taxon>
    </lineage>
</organism>
<evidence type="ECO:0000313" key="3">
    <source>
        <dbReference type="Proteomes" id="UP001139028"/>
    </source>
</evidence>
<dbReference type="EMBL" id="JALBWM010000039">
    <property type="protein sequence ID" value="MCO1334821.1"/>
    <property type="molecule type" value="Genomic_DNA"/>
</dbReference>
<gene>
    <name evidence="2" type="ORF">MO867_10760</name>
</gene>
<sequence length="56" mass="5761">MEQVALDDIGMTISALIIALVLAIVQYRAVLRGPALSLPTHTPLYTAVGSLGAAAI</sequence>
<evidence type="ECO:0000313" key="2">
    <source>
        <dbReference type="EMBL" id="MCO1334821.1"/>
    </source>
</evidence>
<keyword evidence="1" id="KW-0812">Transmembrane</keyword>
<feature type="transmembrane region" description="Helical" evidence="1">
    <location>
        <begin position="12"/>
        <end position="31"/>
    </location>
</feature>
<dbReference type="Proteomes" id="UP001139028">
    <property type="component" value="Unassembled WGS sequence"/>
</dbReference>
<comment type="caution">
    <text evidence="2">The sequence shown here is derived from an EMBL/GenBank/DDBJ whole genome shotgun (WGS) entry which is preliminary data.</text>
</comment>
<reference evidence="2" key="1">
    <citation type="journal article" date="2022" name="Arch. Microbiol.">
        <title>Microbulbifer okhotskensis sp. nov., isolated from a deep bottom sediment of the Okhotsk Sea.</title>
        <authorList>
            <person name="Romanenko L."/>
            <person name="Kurilenko V."/>
            <person name="Otstavnykh N."/>
            <person name="Velansky P."/>
            <person name="Isaeva M."/>
            <person name="Mikhailov V."/>
        </authorList>
    </citation>
    <scope>NUCLEOTIDE SEQUENCE</scope>
    <source>
        <strain evidence="2">OS29</strain>
    </source>
</reference>
<keyword evidence="1" id="KW-1133">Transmembrane helix</keyword>
<proteinExistence type="predicted"/>
<keyword evidence="1" id="KW-0472">Membrane</keyword>
<protein>
    <submittedName>
        <fullName evidence="2">Uncharacterized protein</fullName>
    </submittedName>
</protein>
<evidence type="ECO:0000256" key="1">
    <source>
        <dbReference type="SAM" id="Phobius"/>
    </source>
</evidence>
<keyword evidence="3" id="KW-1185">Reference proteome</keyword>
<name>A0A9X2ESB5_9GAMM</name>
<dbReference type="AlphaFoldDB" id="A0A9X2ESB5"/>
<accession>A0A9X2ESB5</accession>